<dbReference type="InterPro" id="IPR051679">
    <property type="entry name" value="DASS-Related_Transporters"/>
</dbReference>
<evidence type="ECO:0000256" key="4">
    <source>
        <dbReference type="ARBA" id="ARBA00022737"/>
    </source>
</evidence>
<dbReference type="PATRIC" id="fig|324602.8.peg.698"/>
<evidence type="ECO:0000256" key="1">
    <source>
        <dbReference type="ARBA" id="ARBA00004141"/>
    </source>
</evidence>
<evidence type="ECO:0000313" key="9">
    <source>
        <dbReference type="EMBL" id="ABY33847.1"/>
    </source>
</evidence>
<proteinExistence type="predicted"/>
<accession>A9WET8</accession>
<name>A9WET8_CHLAA</name>
<keyword evidence="3 7" id="KW-0812">Transmembrane</keyword>
<dbReference type="PANTHER" id="PTHR43652:SF1">
    <property type="entry name" value="RESPONSE REGULATOR"/>
    <property type="match status" value="1"/>
</dbReference>
<dbReference type="Pfam" id="PF03600">
    <property type="entry name" value="CitMHS"/>
    <property type="match status" value="1"/>
</dbReference>
<feature type="domain" description="RCK C-terminal" evidence="8">
    <location>
        <begin position="219"/>
        <end position="303"/>
    </location>
</feature>
<feature type="transmembrane region" description="Helical" evidence="7">
    <location>
        <begin position="61"/>
        <end position="85"/>
    </location>
</feature>
<dbReference type="STRING" id="324602.Caur_0607"/>
<feature type="transmembrane region" description="Helical" evidence="7">
    <location>
        <begin position="97"/>
        <end position="121"/>
    </location>
</feature>
<dbReference type="eggNOG" id="COG0490">
    <property type="taxonomic scope" value="Bacteria"/>
</dbReference>
<gene>
    <name evidence="9" type="ordered locus">Caur_0607</name>
</gene>
<dbReference type="InterPro" id="IPR004680">
    <property type="entry name" value="Cit_transptr-like_dom"/>
</dbReference>
<feature type="transmembrane region" description="Helical" evidence="7">
    <location>
        <begin position="6"/>
        <end position="26"/>
    </location>
</feature>
<evidence type="ECO:0000256" key="3">
    <source>
        <dbReference type="ARBA" id="ARBA00022692"/>
    </source>
</evidence>
<dbReference type="RefSeq" id="WP_012256503.1">
    <property type="nucleotide sequence ID" value="NC_010175.1"/>
</dbReference>
<feature type="transmembrane region" description="Helical" evidence="7">
    <location>
        <begin position="408"/>
        <end position="428"/>
    </location>
</feature>
<dbReference type="PANTHER" id="PTHR43652">
    <property type="entry name" value="BASIC AMINO ACID ANTIPORTER YFCC-RELATED"/>
    <property type="match status" value="1"/>
</dbReference>
<feature type="transmembrane region" description="Helical" evidence="7">
    <location>
        <begin position="575"/>
        <end position="598"/>
    </location>
</feature>
<keyword evidence="10" id="KW-1185">Reference proteome</keyword>
<dbReference type="GO" id="GO:0005886">
    <property type="term" value="C:plasma membrane"/>
    <property type="evidence" value="ECO:0000318"/>
    <property type="project" value="GO_Central"/>
</dbReference>
<feature type="transmembrane region" description="Helical" evidence="7">
    <location>
        <begin position="540"/>
        <end position="563"/>
    </location>
</feature>
<feature type="transmembrane region" description="Helical" evidence="7">
    <location>
        <begin position="490"/>
        <end position="510"/>
    </location>
</feature>
<feature type="transmembrane region" description="Helical" evidence="7">
    <location>
        <begin position="141"/>
        <end position="165"/>
    </location>
</feature>
<feature type="domain" description="RCK C-terminal" evidence="8">
    <location>
        <begin position="307"/>
        <end position="392"/>
    </location>
</feature>
<dbReference type="AlphaFoldDB" id="A9WET8"/>
<dbReference type="SUPFAM" id="SSF116726">
    <property type="entry name" value="TrkA C-terminal domain-like"/>
    <property type="match status" value="2"/>
</dbReference>
<feature type="transmembrane region" description="Helical" evidence="7">
    <location>
        <begin position="459"/>
        <end position="478"/>
    </location>
</feature>
<dbReference type="InParanoid" id="A9WET8"/>
<dbReference type="PROSITE" id="PS51202">
    <property type="entry name" value="RCK_C"/>
    <property type="match status" value="2"/>
</dbReference>
<reference evidence="10" key="1">
    <citation type="journal article" date="2011" name="BMC Genomics">
        <title>Complete genome sequence of the filamentous anoxygenic phototrophic bacterium Chloroflexus aurantiacus.</title>
        <authorList>
            <person name="Tang K.H."/>
            <person name="Barry K."/>
            <person name="Chertkov O."/>
            <person name="Dalin E."/>
            <person name="Han C.S."/>
            <person name="Hauser L.J."/>
            <person name="Honchak B.M."/>
            <person name="Karbach L.E."/>
            <person name="Land M.L."/>
            <person name="Lapidus A."/>
            <person name="Larimer F.W."/>
            <person name="Mikhailova N."/>
            <person name="Pitluck S."/>
            <person name="Pierson B.K."/>
            <person name="Blankenship R.E."/>
        </authorList>
    </citation>
    <scope>NUCLEOTIDE SEQUENCE [LARGE SCALE GENOMIC DNA]</scope>
    <source>
        <strain evidence="10">ATCC 29366 / DSM 635 / J-10-fl</strain>
    </source>
</reference>
<dbReference type="eggNOG" id="COG0471">
    <property type="taxonomic scope" value="Bacteria"/>
</dbReference>
<evidence type="ECO:0000256" key="2">
    <source>
        <dbReference type="ARBA" id="ARBA00022448"/>
    </source>
</evidence>
<comment type="subcellular location">
    <subcellularLocation>
        <location evidence="1">Membrane</location>
        <topology evidence="1">Multi-pass membrane protein</topology>
    </subcellularLocation>
</comment>
<sequence length="600" mass="62680">MSVPLLSTPELVLFIITLIGLGLIVSNRLRADLAALLVLIALGVTRVLTPQEALSGFSNSAVVTIVGLFVITAALEQTGVVAWLASRLAALSGQDEGRMVAVFMAAGVILSLVVNNIAAGAVLLPAAVRIAHQNRVPPSKLLIPLSFGTLLGGMATLFTTANIILSGNLVAQGQRGLTMGDFLRSGGPLVVTGMIYMLLVGRRLLPARESVGSTAVSTVDLRSIYRLDERLWEVWVPEGADVVGKTLAESAIGTHTGTTVLAIWRSHEARLNPAPDDRLLAGDILLLLGQEANVRQLASIGLQIGRNGVSDLNRNVPIELAEVVIGPRAPVIGQTLRQLQFRTRFGLTAVALWRDGRSYRTNVGDFPLETGDALLMTGSATRVRQLAAEPGFIVLDTPHVAPSPGRKAFWAALITAVVLLIAAVGWVATSEAMLAGAAALVLAGCISMDDAYRAIEWRVVVLIAGLLPIGTALVSTGLGARLGSILTESLAAYGPLALIAGLFLATVLVTQLVGGQVAALIIGPIAVSAAMSAGTNPQAVAVAVAMGCSVAFLTPIAHPVNVLMMGPGNYRFGDFFRVGFGQTVVCFITLLLTMPLVWQL</sequence>
<protein>
    <submittedName>
        <fullName evidence="9">TrkA-C domain protein</fullName>
    </submittedName>
</protein>
<dbReference type="Pfam" id="PF02080">
    <property type="entry name" value="TrkA_C"/>
    <property type="match status" value="2"/>
</dbReference>
<keyword evidence="4" id="KW-0677">Repeat</keyword>
<evidence type="ECO:0000313" key="10">
    <source>
        <dbReference type="Proteomes" id="UP000002008"/>
    </source>
</evidence>
<dbReference type="Proteomes" id="UP000002008">
    <property type="component" value="Chromosome"/>
</dbReference>
<keyword evidence="5 7" id="KW-1133">Transmembrane helix</keyword>
<dbReference type="GO" id="GO:0006813">
    <property type="term" value="P:potassium ion transport"/>
    <property type="evidence" value="ECO:0007669"/>
    <property type="project" value="InterPro"/>
</dbReference>
<evidence type="ECO:0000256" key="6">
    <source>
        <dbReference type="ARBA" id="ARBA00023136"/>
    </source>
</evidence>
<evidence type="ECO:0000256" key="5">
    <source>
        <dbReference type="ARBA" id="ARBA00022989"/>
    </source>
</evidence>
<dbReference type="InterPro" id="IPR036721">
    <property type="entry name" value="RCK_C_sf"/>
</dbReference>
<dbReference type="EMBL" id="CP000909">
    <property type="protein sequence ID" value="ABY33847.1"/>
    <property type="molecule type" value="Genomic_DNA"/>
</dbReference>
<dbReference type="InterPro" id="IPR006037">
    <property type="entry name" value="RCK_C"/>
</dbReference>
<feature type="transmembrane region" description="Helical" evidence="7">
    <location>
        <begin position="517"/>
        <end position="534"/>
    </location>
</feature>
<evidence type="ECO:0000256" key="7">
    <source>
        <dbReference type="SAM" id="Phobius"/>
    </source>
</evidence>
<evidence type="ECO:0000259" key="8">
    <source>
        <dbReference type="PROSITE" id="PS51202"/>
    </source>
</evidence>
<keyword evidence="2" id="KW-0813">Transport</keyword>
<organism evidence="9 10">
    <name type="scientific">Chloroflexus aurantiacus (strain ATCC 29366 / DSM 635 / J-10-fl)</name>
    <dbReference type="NCBI Taxonomy" id="324602"/>
    <lineage>
        <taxon>Bacteria</taxon>
        <taxon>Bacillati</taxon>
        <taxon>Chloroflexota</taxon>
        <taxon>Chloroflexia</taxon>
        <taxon>Chloroflexales</taxon>
        <taxon>Chloroflexineae</taxon>
        <taxon>Chloroflexaceae</taxon>
        <taxon>Chloroflexus</taxon>
    </lineage>
</organism>
<keyword evidence="6 7" id="KW-0472">Membrane</keyword>
<dbReference type="GO" id="GO:0008324">
    <property type="term" value="F:monoatomic cation transmembrane transporter activity"/>
    <property type="evidence" value="ECO:0007669"/>
    <property type="project" value="InterPro"/>
</dbReference>
<feature type="transmembrane region" description="Helical" evidence="7">
    <location>
        <begin position="33"/>
        <end position="49"/>
    </location>
</feature>
<dbReference type="HOGENOM" id="CLU_005170_6_1_0"/>
<dbReference type="Gene3D" id="3.30.70.1450">
    <property type="entry name" value="Regulator of K+ conductance, C-terminal domain"/>
    <property type="match status" value="2"/>
</dbReference>
<dbReference type="EnsemblBacteria" id="ABY33847">
    <property type="protein sequence ID" value="ABY33847"/>
    <property type="gene ID" value="Caur_0607"/>
</dbReference>
<dbReference type="KEGG" id="cau:Caur_0607"/>